<sequence>MDNRAEVREFLVTRRAKITAADAGLPDVGQRRVPGLRRTEVASLAGVSVEYYARLERGAIAGVSASVLDALARALRLDDAERTHLFDLAHAADGTSALRRPRRRTTTRTWTPRPSLQWVLDSITTGPALVRNGRMDLLAVNPLGRAMHSTMYDRVAAGTGDGPPNFARYTFLDEDSRRFYPHWETAADTVVAILRTEAGRDPHDRVMHDLVGELSTRSQDFRRRWSSHDVRLHGAGSKLFHHPAVGELDLAYESMDLVSEPGLSLTVYAAEPASPTAQALALLASWAATELEPARPA</sequence>
<protein>
    <submittedName>
        <fullName evidence="2">Helix-turn-helix transcriptional regulator</fullName>
    </submittedName>
</protein>
<evidence type="ECO:0000259" key="1">
    <source>
        <dbReference type="PROSITE" id="PS50943"/>
    </source>
</evidence>
<keyword evidence="3" id="KW-1185">Reference proteome</keyword>
<evidence type="ECO:0000313" key="2">
    <source>
        <dbReference type="EMBL" id="MFC3688819.1"/>
    </source>
</evidence>
<name>A0ABV7WHG2_9MICO</name>
<dbReference type="InterPro" id="IPR010982">
    <property type="entry name" value="Lambda_DNA-bd_dom_sf"/>
</dbReference>
<dbReference type="InterPro" id="IPR001387">
    <property type="entry name" value="Cro/C1-type_HTH"/>
</dbReference>
<dbReference type="Gene3D" id="3.30.450.180">
    <property type="match status" value="1"/>
</dbReference>
<dbReference type="RefSeq" id="WP_340287940.1">
    <property type="nucleotide sequence ID" value="NZ_JBBEOI010000001.1"/>
</dbReference>
<proteinExistence type="predicted"/>
<dbReference type="SMART" id="SM00530">
    <property type="entry name" value="HTH_XRE"/>
    <property type="match status" value="1"/>
</dbReference>
<dbReference type="InterPro" id="IPR041413">
    <property type="entry name" value="MLTR_LBD"/>
</dbReference>
<evidence type="ECO:0000313" key="3">
    <source>
        <dbReference type="Proteomes" id="UP001595685"/>
    </source>
</evidence>
<dbReference type="CDD" id="cd00093">
    <property type="entry name" value="HTH_XRE"/>
    <property type="match status" value="1"/>
</dbReference>
<dbReference type="Gene3D" id="1.10.260.40">
    <property type="entry name" value="lambda repressor-like DNA-binding domains"/>
    <property type="match status" value="1"/>
</dbReference>
<reference evidence="3" key="1">
    <citation type="journal article" date="2019" name="Int. J. Syst. Evol. Microbiol.">
        <title>The Global Catalogue of Microorganisms (GCM) 10K type strain sequencing project: providing services to taxonomists for standard genome sequencing and annotation.</title>
        <authorList>
            <consortium name="The Broad Institute Genomics Platform"/>
            <consortium name="The Broad Institute Genome Sequencing Center for Infectious Disease"/>
            <person name="Wu L."/>
            <person name="Ma J."/>
        </authorList>
    </citation>
    <scope>NUCLEOTIDE SEQUENCE [LARGE SCALE GENOMIC DNA]</scope>
    <source>
        <strain evidence="3">NCAIM B.02333</strain>
    </source>
</reference>
<dbReference type="PANTHER" id="PTHR35010">
    <property type="entry name" value="BLL4672 PROTEIN-RELATED"/>
    <property type="match status" value="1"/>
</dbReference>
<organism evidence="2 3">
    <name type="scientific">Aquipuribacter hungaricus</name>
    <dbReference type="NCBI Taxonomy" id="545624"/>
    <lineage>
        <taxon>Bacteria</taxon>
        <taxon>Bacillati</taxon>
        <taxon>Actinomycetota</taxon>
        <taxon>Actinomycetes</taxon>
        <taxon>Micrococcales</taxon>
        <taxon>Intrasporangiaceae</taxon>
        <taxon>Aquipuribacter</taxon>
    </lineage>
</organism>
<dbReference type="Pfam" id="PF17765">
    <property type="entry name" value="MLTR_LBD"/>
    <property type="match status" value="1"/>
</dbReference>
<accession>A0ABV7WHG2</accession>
<feature type="domain" description="HTH cro/C1-type" evidence="1">
    <location>
        <begin position="35"/>
        <end position="82"/>
    </location>
</feature>
<dbReference type="SUPFAM" id="SSF47413">
    <property type="entry name" value="lambda repressor-like DNA-binding domains"/>
    <property type="match status" value="1"/>
</dbReference>
<comment type="caution">
    <text evidence="2">The sequence shown here is derived from an EMBL/GenBank/DDBJ whole genome shotgun (WGS) entry which is preliminary data.</text>
</comment>
<dbReference type="Proteomes" id="UP001595685">
    <property type="component" value="Unassembled WGS sequence"/>
</dbReference>
<dbReference type="PANTHER" id="PTHR35010:SF2">
    <property type="entry name" value="BLL4672 PROTEIN"/>
    <property type="match status" value="1"/>
</dbReference>
<dbReference type="Pfam" id="PF13560">
    <property type="entry name" value="HTH_31"/>
    <property type="match status" value="1"/>
</dbReference>
<dbReference type="EMBL" id="JBHRWW010000006">
    <property type="protein sequence ID" value="MFC3688819.1"/>
    <property type="molecule type" value="Genomic_DNA"/>
</dbReference>
<gene>
    <name evidence="2" type="ORF">ACFOLH_10745</name>
</gene>
<dbReference type="PROSITE" id="PS50943">
    <property type="entry name" value="HTH_CROC1"/>
    <property type="match status" value="1"/>
</dbReference>